<evidence type="ECO:0000313" key="1">
    <source>
        <dbReference type="EMBL" id="ABG57867.1"/>
    </source>
</evidence>
<dbReference type="AlphaFoldDB" id="A0A6N4SNL1"/>
<reference evidence="1 2" key="1">
    <citation type="journal article" date="2007" name="Appl. Environ. Microbiol.">
        <title>Genome sequence of the cellulolytic gliding bacterium Cytophaga hutchinsonii.</title>
        <authorList>
            <person name="Xie G."/>
            <person name="Bruce D.C."/>
            <person name="Challacombe J.F."/>
            <person name="Chertkov O."/>
            <person name="Detter J.C."/>
            <person name="Gilna P."/>
            <person name="Han C.S."/>
            <person name="Lucas S."/>
            <person name="Misra M."/>
            <person name="Myers G.L."/>
            <person name="Richardson P."/>
            <person name="Tapia R."/>
            <person name="Thayer N."/>
            <person name="Thompson L.S."/>
            <person name="Brettin T.S."/>
            <person name="Henrissat B."/>
            <person name="Wilson D.B."/>
            <person name="McBride M.J."/>
        </authorList>
    </citation>
    <scope>NUCLEOTIDE SEQUENCE [LARGE SCALE GENOMIC DNA]</scope>
    <source>
        <strain evidence="2">ATCC 33406 / DSM 1761 / CIP 103989 / NBRC 15051 / NCIMB 9469 / D465</strain>
    </source>
</reference>
<dbReference type="RefSeq" id="WP_011583982.1">
    <property type="nucleotide sequence ID" value="NC_008255.1"/>
</dbReference>
<proteinExistence type="predicted"/>
<dbReference type="Proteomes" id="UP000001822">
    <property type="component" value="Chromosome"/>
</dbReference>
<organism evidence="1 2">
    <name type="scientific">Cytophaga hutchinsonii (strain ATCC 33406 / DSM 1761 / CIP 103989 / NBRC 15051 / NCIMB 9469 / D465)</name>
    <dbReference type="NCBI Taxonomy" id="269798"/>
    <lineage>
        <taxon>Bacteria</taxon>
        <taxon>Pseudomonadati</taxon>
        <taxon>Bacteroidota</taxon>
        <taxon>Cytophagia</taxon>
        <taxon>Cytophagales</taxon>
        <taxon>Cytophagaceae</taxon>
        <taxon>Cytophaga</taxon>
    </lineage>
</organism>
<gene>
    <name evidence="1" type="ordered locus">CHU_0580</name>
</gene>
<name>A0A6N4SNL1_CYTH3</name>
<dbReference type="OrthoDB" id="752687at2"/>
<dbReference type="EMBL" id="CP000383">
    <property type="protein sequence ID" value="ABG57867.1"/>
    <property type="molecule type" value="Genomic_DNA"/>
</dbReference>
<evidence type="ECO:0000313" key="2">
    <source>
        <dbReference type="Proteomes" id="UP000001822"/>
    </source>
</evidence>
<accession>A0A6N4SNL1</accession>
<sequence>MNKRFFYSIILSVFIFTNCRKEDNKPEHNKLVIVDRSGNTIVTEPLSNTDISGSFDPSFGVSAETPSGDCRLGIGQFKAYVPSSITFTSPAYSNSIGMYISYAAGSWAATGGNVDIESKSGSPLYGTGGTQFMKLTFNNVQFTLQSTYSNQNPPADTIWVSGVINAYR</sequence>
<dbReference type="KEGG" id="chu:CHU_0580"/>
<keyword evidence="2" id="KW-1185">Reference proteome</keyword>
<protein>
    <submittedName>
        <fullName evidence="1">Uncharacterized protein</fullName>
    </submittedName>
</protein>